<evidence type="ECO:0000313" key="1">
    <source>
        <dbReference type="EMBL" id="KOY81560.1"/>
    </source>
</evidence>
<dbReference type="EMBL" id="LGCI01000009">
    <property type="protein sequence ID" value="KOY81560.1"/>
    <property type="molecule type" value="Genomic_DNA"/>
</dbReference>
<dbReference type="STRING" id="33935.ADM90_14250"/>
<sequence>MQLADTPNKVNEMIKDYIMMKQEIARLERILYGFTIPMENWGVAQYGIDAAMPRGSNGKSQAELRQMDIREKKQLGRLTILRAKVTILEKYTDSFPDLATNIIYDRILDGWTYKSIATELRVSATYVKKRKHYIVDLITNEQKTQKVPKYTKNP</sequence>
<keyword evidence="2" id="KW-1185">Reference proteome</keyword>
<dbReference type="OrthoDB" id="8910390at2"/>
<organism evidence="1 2">
    <name type="scientific">Lysinibacillus macroides</name>
    <dbReference type="NCBI Taxonomy" id="33935"/>
    <lineage>
        <taxon>Bacteria</taxon>
        <taxon>Bacillati</taxon>
        <taxon>Bacillota</taxon>
        <taxon>Bacilli</taxon>
        <taxon>Bacillales</taxon>
        <taxon>Bacillaceae</taxon>
        <taxon>Lysinibacillus</taxon>
    </lineage>
</organism>
<name>A0A0M9DJB9_9BACI</name>
<evidence type="ECO:0000313" key="2">
    <source>
        <dbReference type="Proteomes" id="UP000037977"/>
    </source>
</evidence>
<protein>
    <submittedName>
        <fullName evidence="1">Uncharacterized protein</fullName>
    </submittedName>
</protein>
<comment type="caution">
    <text evidence="1">The sequence shown here is derived from an EMBL/GenBank/DDBJ whole genome shotgun (WGS) entry which is preliminary data.</text>
</comment>
<dbReference type="AlphaFoldDB" id="A0A0M9DJB9"/>
<dbReference type="InterPro" id="IPR013324">
    <property type="entry name" value="RNA_pol_sigma_r3/r4-like"/>
</dbReference>
<dbReference type="PATRIC" id="fig|33935.3.peg.4867"/>
<accession>A0A0M9DJB9</accession>
<dbReference type="SUPFAM" id="SSF88659">
    <property type="entry name" value="Sigma3 and sigma4 domains of RNA polymerase sigma factors"/>
    <property type="match status" value="1"/>
</dbReference>
<reference evidence="1 2" key="1">
    <citation type="submission" date="2015-07" db="EMBL/GenBank/DDBJ databases">
        <title>Genome sequencing project for genomic taxonomy and phylogenomics of Bacillus-like bacteria.</title>
        <authorList>
            <person name="Liu B."/>
            <person name="Wang J."/>
            <person name="Zhu Y."/>
            <person name="Liu G."/>
            <person name="Chen Q."/>
            <person name="Chen Z."/>
            <person name="Che J."/>
            <person name="Ge C."/>
            <person name="Shi H."/>
            <person name="Pan Z."/>
            <person name="Liu X."/>
        </authorList>
    </citation>
    <scope>NUCLEOTIDE SEQUENCE [LARGE SCALE GENOMIC DNA]</scope>
    <source>
        <strain evidence="1 2">DSM 54</strain>
    </source>
</reference>
<dbReference type="Proteomes" id="UP000037977">
    <property type="component" value="Unassembled WGS sequence"/>
</dbReference>
<gene>
    <name evidence="1" type="ORF">ADM90_14250</name>
</gene>
<proteinExistence type="predicted"/>